<protein>
    <submittedName>
        <fullName evidence="1">Uncharacterized protein</fullName>
    </submittedName>
</protein>
<reference evidence="1 2" key="1">
    <citation type="journal article" date="2015" name="Nature">
        <title>rRNA introns, odd ribosomes, and small enigmatic genomes across a large radiation of phyla.</title>
        <authorList>
            <person name="Brown C.T."/>
            <person name="Hug L.A."/>
            <person name="Thomas B.C."/>
            <person name="Sharon I."/>
            <person name="Castelle C.J."/>
            <person name="Singh A."/>
            <person name="Wilkins M.J."/>
            <person name="Williams K.H."/>
            <person name="Banfield J.F."/>
        </authorList>
    </citation>
    <scope>NUCLEOTIDE SEQUENCE [LARGE SCALE GENOMIC DNA]</scope>
</reference>
<sequence>MPKKFVQVFRKNFVFVTWEASVPEEIKKYEERKIELLFRIEGTERFKIHFVHRIDRNDDYEKVKSNLDKIDEQFVVLFFRDVPTEELKEIRDTLFIERNCKMFYEGEIHFRKIISFTDPIKYFVTYEKNSKPHQNYTS</sequence>
<accession>A0A0G0DV31</accession>
<evidence type="ECO:0000313" key="1">
    <source>
        <dbReference type="EMBL" id="KKP66870.1"/>
    </source>
</evidence>
<dbReference type="EMBL" id="LBPY01000002">
    <property type="protein sequence ID" value="KKP66870.1"/>
    <property type="molecule type" value="Genomic_DNA"/>
</dbReference>
<gene>
    <name evidence="1" type="ORF">UR64_C0002G0086</name>
</gene>
<dbReference type="AlphaFoldDB" id="A0A0G0DV31"/>
<dbReference type="Proteomes" id="UP000034952">
    <property type="component" value="Unassembled WGS sequence"/>
</dbReference>
<evidence type="ECO:0000313" key="2">
    <source>
        <dbReference type="Proteomes" id="UP000034952"/>
    </source>
</evidence>
<proteinExistence type="predicted"/>
<name>A0A0G0DV31_9BACT</name>
<organism evidence="1 2">
    <name type="scientific">Candidatus Nomurabacteria bacterium GW2011_GWE1_35_16</name>
    <dbReference type="NCBI Taxonomy" id="1618761"/>
    <lineage>
        <taxon>Bacteria</taxon>
        <taxon>Candidatus Nomuraibacteriota</taxon>
    </lineage>
</organism>
<comment type="caution">
    <text evidence="1">The sequence shown here is derived from an EMBL/GenBank/DDBJ whole genome shotgun (WGS) entry which is preliminary data.</text>
</comment>